<reference evidence="3" key="1">
    <citation type="journal article" date="2013" name="PLoS Pathog.">
        <title>Deciphering the cryptic genome: genome-wide analyses of the rice pathogen Fusarium fujikuroi reveal complex regulation of secondary metabolism and novel metabolites.</title>
        <authorList>
            <person name="Wiemann P."/>
            <person name="Sieber C.M."/>
            <person name="von Bargen K.W."/>
            <person name="Studt L."/>
            <person name="Niehaus E.M."/>
            <person name="Espino J.J."/>
            <person name="Huss K."/>
            <person name="Michielse C.B."/>
            <person name="Albermann S."/>
            <person name="Wagner D."/>
            <person name="Bergner S.V."/>
            <person name="Connolly L.R."/>
            <person name="Fischer A."/>
            <person name="Reuter G."/>
            <person name="Kleigrewe K."/>
            <person name="Bald T."/>
            <person name="Wingfield B.D."/>
            <person name="Ophir R."/>
            <person name="Freeman S."/>
            <person name="Hippler M."/>
            <person name="Smith K.M."/>
            <person name="Brown D.W."/>
            <person name="Proctor R.H."/>
            <person name="Munsterkotter M."/>
            <person name="Freitag M."/>
            <person name="Humpf H.U."/>
            <person name="Guldener U."/>
            <person name="Tudzynski B."/>
        </authorList>
    </citation>
    <scope>NUCLEOTIDE SEQUENCE [LARGE SCALE GENOMIC DNA]</scope>
    <source>
        <strain evidence="3">CBS 195.34 / IMI 58289 / NRRL A-6831</strain>
    </source>
</reference>
<keyword evidence="3" id="KW-1185">Reference proteome</keyword>
<evidence type="ECO:0000256" key="1">
    <source>
        <dbReference type="SAM" id="MobiDB-lite"/>
    </source>
</evidence>
<dbReference type="GeneID" id="35408157"/>
<dbReference type="Gene3D" id="2.40.70.10">
    <property type="entry name" value="Acid Proteases"/>
    <property type="match status" value="2"/>
</dbReference>
<evidence type="ECO:0000313" key="3">
    <source>
        <dbReference type="Proteomes" id="UP000016800"/>
    </source>
</evidence>
<dbReference type="VEuPathDB" id="FungiDB:FFUJ_14777"/>
<organism evidence="2 3">
    <name type="scientific">Gibberella fujikuroi (strain CBS 195.34 / IMI 58289 / NRRL A-6831)</name>
    <name type="common">Bakanae and foot rot disease fungus</name>
    <name type="synonym">Fusarium fujikuroi</name>
    <dbReference type="NCBI Taxonomy" id="1279085"/>
    <lineage>
        <taxon>Eukaryota</taxon>
        <taxon>Fungi</taxon>
        <taxon>Dikarya</taxon>
        <taxon>Ascomycota</taxon>
        <taxon>Pezizomycotina</taxon>
        <taxon>Sordariomycetes</taxon>
        <taxon>Hypocreomycetidae</taxon>
        <taxon>Hypocreales</taxon>
        <taxon>Nectriaceae</taxon>
        <taxon>Fusarium</taxon>
        <taxon>Fusarium fujikuroi species complex</taxon>
    </lineage>
</organism>
<dbReference type="RefSeq" id="XP_023429980.1">
    <property type="nucleotide sequence ID" value="XM_023576760.1"/>
</dbReference>
<sequence length="477" mass="54727">MAEAFGAVGLITLLEEVGRRQQALPPLINQWTRQERFQNPLRRETIRKLLKEYDESLRQLGSLNPSINSLLQEFERKRLSAIKSYAVPGLVKDVPVLAFPDTGSSLNTISESFATVHGLSITRTKERSFRLPNGQQSRTIGIVEANFRFQGEQDQHTCVFHVLPQCPEDVILGKGFLNATNTLSTHAKRIQERVRPCLISGSRVFFLADSEDESHDGPIQELIPCTVNGQDALSLPDTGSDLMLLSRDFAHAHGFYVYTELRRLVQLADGSSAWTDGMVLDAELGFDIPPTVEMQGPCLEYDLVDYIFRAEDLARALTRLKRSTEKRQQLTLLYDLLVMENLPFDVILSSQFVFDHKVFSTFRDLFITDQEHSQKQRSAVERSKSAIYRVKIREDSLRAKLRSIFGRPARQVRQEPTYGRDIWEQTIEDEEVKRNRNEREIQKLPQALRKEELKREKQRQADWDAGHTPSQRQESQS</sequence>
<evidence type="ECO:0000313" key="2">
    <source>
        <dbReference type="EMBL" id="CCT67899.1"/>
    </source>
</evidence>
<dbReference type="HOGENOM" id="CLU_572433_0_0_1"/>
<gene>
    <name evidence="2" type="ORF">FFUJ_14777</name>
</gene>
<dbReference type="Pfam" id="PF13650">
    <property type="entry name" value="Asp_protease_2"/>
    <property type="match status" value="1"/>
</dbReference>
<name>S0DZ93_GIBF5</name>
<dbReference type="AlphaFoldDB" id="S0DZ93"/>
<dbReference type="Proteomes" id="UP000016800">
    <property type="component" value="Chromosome IV"/>
</dbReference>
<feature type="compositionally biased region" description="Polar residues" evidence="1">
    <location>
        <begin position="468"/>
        <end position="477"/>
    </location>
</feature>
<dbReference type="EMBL" id="HF679026">
    <property type="protein sequence ID" value="CCT67899.1"/>
    <property type="molecule type" value="Genomic_DNA"/>
</dbReference>
<dbReference type="InterPro" id="IPR021109">
    <property type="entry name" value="Peptidase_aspartic_dom_sf"/>
</dbReference>
<accession>S0DZ93</accession>
<dbReference type="STRING" id="1279085.S0DZ93"/>
<proteinExistence type="predicted"/>
<feature type="compositionally biased region" description="Basic and acidic residues" evidence="1">
    <location>
        <begin position="435"/>
        <end position="465"/>
    </location>
</feature>
<dbReference type="CDD" id="cd00303">
    <property type="entry name" value="retropepsin_like"/>
    <property type="match status" value="2"/>
</dbReference>
<protein>
    <submittedName>
        <fullName evidence="2">Uncharacterized protein</fullName>
    </submittedName>
</protein>
<feature type="region of interest" description="Disordered" evidence="1">
    <location>
        <begin position="435"/>
        <end position="477"/>
    </location>
</feature>
<dbReference type="SUPFAM" id="SSF50630">
    <property type="entry name" value="Acid proteases"/>
    <property type="match status" value="1"/>
</dbReference>